<evidence type="ECO:0000256" key="3">
    <source>
        <dbReference type="ARBA" id="ARBA00022679"/>
    </source>
</evidence>
<keyword evidence="3" id="KW-0808">Transferase</keyword>
<dbReference type="CDD" id="cd00828">
    <property type="entry name" value="elong_cond_enzymes"/>
    <property type="match status" value="1"/>
</dbReference>
<evidence type="ECO:0000256" key="2">
    <source>
        <dbReference type="ARBA" id="ARBA00022553"/>
    </source>
</evidence>
<proteinExistence type="predicted"/>
<accession>A0A2N5TMF8</accession>
<dbReference type="Proteomes" id="UP000235388">
    <property type="component" value="Unassembled WGS sequence"/>
</dbReference>
<evidence type="ECO:0000259" key="7">
    <source>
        <dbReference type="Pfam" id="PF00109"/>
    </source>
</evidence>
<dbReference type="FunFam" id="3.30.70.2490:FF:000001">
    <property type="entry name" value="Fatty acid synthase subunit alpha"/>
    <property type="match status" value="1"/>
</dbReference>
<keyword evidence="1" id="KW-0596">Phosphopantetheine</keyword>
<organism evidence="8 9">
    <name type="scientific">Puccinia coronata f. sp. avenae</name>
    <dbReference type="NCBI Taxonomy" id="200324"/>
    <lineage>
        <taxon>Eukaryota</taxon>
        <taxon>Fungi</taxon>
        <taxon>Dikarya</taxon>
        <taxon>Basidiomycota</taxon>
        <taxon>Pucciniomycotina</taxon>
        <taxon>Pucciniomycetes</taxon>
        <taxon>Pucciniales</taxon>
        <taxon>Pucciniaceae</taxon>
        <taxon>Puccinia</taxon>
    </lineage>
</organism>
<evidence type="ECO:0000256" key="4">
    <source>
        <dbReference type="ARBA" id="ARBA00022857"/>
    </source>
</evidence>
<dbReference type="InterPro" id="IPR014030">
    <property type="entry name" value="Ketoacyl_synth_N"/>
</dbReference>
<dbReference type="OrthoDB" id="4251012at2759"/>
<feature type="domain" description="Beta-ketoacyl synthase-like N-terminal" evidence="7">
    <location>
        <begin position="643"/>
        <end position="740"/>
    </location>
</feature>
<feature type="region of interest" description="Disordered" evidence="6">
    <location>
        <begin position="779"/>
        <end position="803"/>
    </location>
</feature>
<dbReference type="InterPro" id="IPR036291">
    <property type="entry name" value="NAD(P)-bd_dom_sf"/>
</dbReference>
<dbReference type="CDD" id="cd08950">
    <property type="entry name" value="KR_fFAS_SDR_c_like"/>
    <property type="match status" value="1"/>
</dbReference>
<comment type="caution">
    <text evidence="8">The sequence shown here is derived from an EMBL/GenBank/DDBJ whole genome shotgun (WGS) entry which is preliminary data.</text>
</comment>
<keyword evidence="5" id="KW-0560">Oxidoreductase</keyword>
<dbReference type="AlphaFoldDB" id="A0A2N5TMF8"/>
<keyword evidence="2" id="KW-0597">Phosphoprotein</keyword>
<evidence type="ECO:0000256" key="5">
    <source>
        <dbReference type="ARBA" id="ARBA00023002"/>
    </source>
</evidence>
<evidence type="ECO:0000256" key="6">
    <source>
        <dbReference type="SAM" id="MobiDB-lite"/>
    </source>
</evidence>
<reference evidence="8 9" key="1">
    <citation type="submission" date="2017-11" db="EMBL/GenBank/DDBJ databases">
        <title>De novo assembly and phasing of dikaryotic genomes from two isolates of Puccinia coronata f. sp. avenae, the causal agent of oat crown rust.</title>
        <authorList>
            <person name="Miller M.E."/>
            <person name="Zhang Y."/>
            <person name="Omidvar V."/>
            <person name="Sperschneider J."/>
            <person name="Schwessinger B."/>
            <person name="Raley C."/>
            <person name="Palmer J.M."/>
            <person name="Garnica D."/>
            <person name="Upadhyaya N."/>
            <person name="Rathjen J."/>
            <person name="Taylor J.M."/>
            <person name="Park R.F."/>
            <person name="Dodds P.N."/>
            <person name="Hirsch C.D."/>
            <person name="Kianian S.F."/>
            <person name="Figueroa M."/>
        </authorList>
    </citation>
    <scope>NUCLEOTIDE SEQUENCE [LARGE SCALE GENOMIC DNA]</scope>
    <source>
        <strain evidence="8">12NC29</strain>
    </source>
</reference>
<dbReference type="GO" id="GO:0016491">
    <property type="term" value="F:oxidoreductase activity"/>
    <property type="evidence" value="ECO:0007669"/>
    <property type="project" value="UniProtKB-KW"/>
</dbReference>
<evidence type="ECO:0000313" key="9">
    <source>
        <dbReference type="Proteomes" id="UP000235388"/>
    </source>
</evidence>
<evidence type="ECO:0000313" key="8">
    <source>
        <dbReference type="EMBL" id="PLW26690.1"/>
    </source>
</evidence>
<name>A0A2N5TMF8_9BASI</name>
<dbReference type="SUPFAM" id="SSF53901">
    <property type="entry name" value="Thiolase-like"/>
    <property type="match status" value="1"/>
</dbReference>
<keyword evidence="9" id="KW-1185">Reference proteome</keyword>
<protein>
    <recommendedName>
        <fullName evidence="7">Beta-ketoacyl synthase-like N-terminal domain-containing protein</fullName>
    </recommendedName>
</protein>
<dbReference type="STRING" id="200324.A0A2N5TMF8"/>
<dbReference type="SUPFAM" id="SSF51735">
    <property type="entry name" value="NAD(P)-binding Rossmann-fold domains"/>
    <property type="match status" value="1"/>
</dbReference>
<dbReference type="Gene3D" id="3.40.47.10">
    <property type="match status" value="2"/>
</dbReference>
<dbReference type="Gene3D" id="6.10.140.1410">
    <property type="match status" value="1"/>
</dbReference>
<evidence type="ECO:0000256" key="1">
    <source>
        <dbReference type="ARBA" id="ARBA00022450"/>
    </source>
</evidence>
<gene>
    <name evidence="8" type="ORF">PCANC_18585</name>
</gene>
<dbReference type="InterPro" id="IPR047224">
    <property type="entry name" value="FAS_alpha_su_C"/>
</dbReference>
<dbReference type="InterPro" id="IPR016039">
    <property type="entry name" value="Thiolase-like"/>
</dbReference>
<dbReference type="Gene3D" id="3.30.70.2490">
    <property type="match status" value="1"/>
</dbReference>
<dbReference type="Gene3D" id="3.40.50.720">
    <property type="entry name" value="NAD(P)-binding Rossmann-like Domain"/>
    <property type="match status" value="1"/>
</dbReference>
<keyword evidence="4" id="KW-0521">NADP</keyword>
<dbReference type="EMBL" id="PGCJ01000527">
    <property type="protein sequence ID" value="PLW26690.1"/>
    <property type="molecule type" value="Genomic_DNA"/>
</dbReference>
<dbReference type="Pfam" id="PF00109">
    <property type="entry name" value="ketoacyl-synt"/>
    <property type="match status" value="1"/>
</dbReference>
<dbReference type="GO" id="GO:0016746">
    <property type="term" value="F:acyltransferase activity"/>
    <property type="evidence" value="ECO:0007669"/>
    <property type="project" value="InterPro"/>
</dbReference>
<sequence>MAAGSKITAEMNLDKVQESIQNLYKLVKSQPTIAKSQMAAIRSLYGKVVKGLSPYERNRAGNGPRSRRPSSQFLRPVQVEPTALSGDKTPLSHLKRKVGSNWVYSSKLTTLNLEVFTEIASTGTSFEYKNALLTGVGKASIGVEILKGLLSGGAHVIVTTSRYSRATVEYYQAIYQEVGSRGSRLTVVPFNQGSEQDVEALVDYIYSTDKDKGLAMDLDYILPFAAIPENGREIDGLDDRSELAHRVMLTNLLRLIGEVKKKKHALKLVTRPTQVVLPLSPNHGNFGNDGLYSESKISLETLFNRWSSESWGEYLCLAGAVIGWTRGTGLMSASNLIAQGVETHGVRTFLAKEMAFNILGLMHPLLFDVAQVEPVWADLNGGMDKLPDLAEISLKVRQELNELANVRSKISLDNAIDFKVVHGAEAEAIHHPVKISPRANFTLPMPKLRPNFDNEANMTLLRGMLDLDKVIVIVGYAEVGPFGSSRTRWQMEAKSEFSIEGLLELATITGLIKFVDGKLKNGKQYVGWVDAQTEEPVDDSQVKSKYEAQILAHTGVRFIEPELFRGYDPKRKGYTQEIELNHDLEAIETSRADAEKFKLQHGDKVDVWFDGDKCFIRFKKSAKIMIPKAVRFDRLVAGQIPSGRDARVFGIPDDIIAQVDRTSLWALVCTAEALMMAGITDPYELYKYMHPSEVGTSLGSGMDGMSSLSKMFRDRRQEKDVQKDILQETFINTVAGWVNLLSMSSSGPIKIPAKVMIAGGFDDFDEEGSLQFASMQATSNTETELAAEREPNEMSRPTTSTRAGFMESRGCSVQVLMSAKTAIEIGPSIYGIVAYTATASDKPGRSVPAPGRGVLSTAREAPGKVPAPILDIEWSKLAFRRQQISQSLENQIKLFKGMVSRLETHGQPMPSDEVAERYVAIGKEAKRQEEEAQSTFGMLTGDAPTVAPLRRALVV</sequence>